<protein>
    <submittedName>
        <fullName evidence="1">Uncharacterized protein</fullName>
    </submittedName>
</protein>
<reference evidence="1" key="1">
    <citation type="journal article" date="2015" name="Nature">
        <title>Complex archaea that bridge the gap between prokaryotes and eukaryotes.</title>
        <authorList>
            <person name="Spang A."/>
            <person name="Saw J.H."/>
            <person name="Jorgensen S.L."/>
            <person name="Zaremba-Niedzwiedzka K."/>
            <person name="Martijn J."/>
            <person name="Lind A.E."/>
            <person name="van Eijk R."/>
            <person name="Schleper C."/>
            <person name="Guy L."/>
            <person name="Ettema T.J."/>
        </authorList>
    </citation>
    <scope>NUCLEOTIDE SEQUENCE</scope>
</reference>
<dbReference type="AlphaFoldDB" id="A0A0F9UEN6"/>
<dbReference type="EMBL" id="LAZR01000113">
    <property type="protein sequence ID" value="KKN90134.1"/>
    <property type="molecule type" value="Genomic_DNA"/>
</dbReference>
<evidence type="ECO:0000313" key="1">
    <source>
        <dbReference type="EMBL" id="KKN90134.1"/>
    </source>
</evidence>
<sequence>MPSKKGKGLYYVLISKSSIRPLAFTSQHSSREADRVLHEIYEVLGKFTERQKADQLRDLYNAF</sequence>
<name>A0A0F9UEN6_9ZZZZ</name>
<accession>A0A0F9UEN6</accession>
<gene>
    <name evidence="1" type="ORF">LCGC14_0232500</name>
</gene>
<proteinExistence type="predicted"/>
<comment type="caution">
    <text evidence="1">The sequence shown here is derived from an EMBL/GenBank/DDBJ whole genome shotgun (WGS) entry which is preliminary data.</text>
</comment>
<organism evidence="1">
    <name type="scientific">marine sediment metagenome</name>
    <dbReference type="NCBI Taxonomy" id="412755"/>
    <lineage>
        <taxon>unclassified sequences</taxon>
        <taxon>metagenomes</taxon>
        <taxon>ecological metagenomes</taxon>
    </lineage>
</organism>